<accession>A0A0L8G9C9</accession>
<feature type="region of interest" description="Disordered" evidence="1">
    <location>
        <begin position="71"/>
        <end position="95"/>
    </location>
</feature>
<proteinExistence type="predicted"/>
<organism evidence="2">
    <name type="scientific">Octopus bimaculoides</name>
    <name type="common">California two-spotted octopus</name>
    <dbReference type="NCBI Taxonomy" id="37653"/>
    <lineage>
        <taxon>Eukaryota</taxon>
        <taxon>Metazoa</taxon>
        <taxon>Spiralia</taxon>
        <taxon>Lophotrochozoa</taxon>
        <taxon>Mollusca</taxon>
        <taxon>Cephalopoda</taxon>
        <taxon>Coleoidea</taxon>
        <taxon>Octopodiformes</taxon>
        <taxon>Octopoda</taxon>
        <taxon>Incirrata</taxon>
        <taxon>Octopodidae</taxon>
        <taxon>Octopus</taxon>
    </lineage>
</organism>
<sequence length="95" mass="10875">MCWWKNVSEKCGYRGTATNPGDVEQWMFKFLTEDKVKRQSCLNQQWIVHCHCSYIGKSVIMRMLNNAAGNKHQMSGGSDFDRCEGQGSHLGEDRS</sequence>
<dbReference type="AlphaFoldDB" id="A0A0L8G9C9"/>
<name>A0A0L8G9C9_OCTBM</name>
<evidence type="ECO:0000313" key="2">
    <source>
        <dbReference type="EMBL" id="KOF73518.1"/>
    </source>
</evidence>
<evidence type="ECO:0000256" key="1">
    <source>
        <dbReference type="SAM" id="MobiDB-lite"/>
    </source>
</evidence>
<gene>
    <name evidence="2" type="ORF">OCBIM_22037803mg</name>
</gene>
<dbReference type="EMBL" id="KQ423136">
    <property type="protein sequence ID" value="KOF73518.1"/>
    <property type="molecule type" value="Genomic_DNA"/>
</dbReference>
<reference evidence="2" key="1">
    <citation type="submission" date="2015-07" db="EMBL/GenBank/DDBJ databases">
        <title>MeaNS - Measles Nucleotide Surveillance Program.</title>
        <authorList>
            <person name="Tran T."/>
            <person name="Druce J."/>
        </authorList>
    </citation>
    <scope>NUCLEOTIDE SEQUENCE</scope>
    <source>
        <strain evidence="2">UCB-OBI-ISO-001</strain>
        <tissue evidence="2">Gonad</tissue>
    </source>
</reference>
<feature type="compositionally biased region" description="Basic and acidic residues" evidence="1">
    <location>
        <begin position="79"/>
        <end position="95"/>
    </location>
</feature>
<protein>
    <submittedName>
        <fullName evidence="2">Uncharacterized protein</fullName>
    </submittedName>
</protein>